<dbReference type="PROSITE" id="PS51186">
    <property type="entry name" value="GNAT"/>
    <property type="match status" value="1"/>
</dbReference>
<dbReference type="InterPro" id="IPR000182">
    <property type="entry name" value="GNAT_dom"/>
</dbReference>
<dbReference type="InterPro" id="IPR016181">
    <property type="entry name" value="Acyl_CoA_acyltransferase"/>
</dbReference>
<dbReference type="PROSITE" id="PS50975">
    <property type="entry name" value="ATP_GRASP"/>
    <property type="match status" value="1"/>
</dbReference>
<accession>A0A8J7RRI4</accession>
<feature type="region of interest" description="Disordered" evidence="2">
    <location>
        <begin position="17"/>
        <end position="40"/>
    </location>
</feature>
<organism evidence="5 6">
    <name type="scientific">Tianweitania sediminis</name>
    <dbReference type="NCBI Taxonomy" id="1502156"/>
    <lineage>
        <taxon>Bacteria</taxon>
        <taxon>Pseudomonadati</taxon>
        <taxon>Pseudomonadota</taxon>
        <taxon>Alphaproteobacteria</taxon>
        <taxon>Hyphomicrobiales</taxon>
        <taxon>Phyllobacteriaceae</taxon>
        <taxon>Tianweitania</taxon>
    </lineage>
</organism>
<dbReference type="SUPFAM" id="SSF55729">
    <property type="entry name" value="Acyl-CoA N-acyltransferases (Nat)"/>
    <property type="match status" value="1"/>
</dbReference>
<evidence type="ECO:0000259" key="3">
    <source>
        <dbReference type="PROSITE" id="PS50975"/>
    </source>
</evidence>
<evidence type="ECO:0000313" key="6">
    <source>
        <dbReference type="Proteomes" id="UP000666240"/>
    </source>
</evidence>
<dbReference type="InterPro" id="IPR013651">
    <property type="entry name" value="ATP-grasp_RimK-type"/>
</dbReference>
<proteinExistence type="predicted"/>
<dbReference type="InterPro" id="IPR013815">
    <property type="entry name" value="ATP_grasp_subdomain_1"/>
</dbReference>
<evidence type="ECO:0000259" key="4">
    <source>
        <dbReference type="PROSITE" id="PS51186"/>
    </source>
</evidence>
<evidence type="ECO:0000313" key="5">
    <source>
        <dbReference type="EMBL" id="MBP0440739.1"/>
    </source>
</evidence>
<dbReference type="Gene3D" id="3.30.1490.20">
    <property type="entry name" value="ATP-grasp fold, A domain"/>
    <property type="match status" value="1"/>
</dbReference>
<dbReference type="PANTHER" id="PTHR21621:SF0">
    <property type="entry name" value="BETA-CITRYLGLUTAMATE SYNTHASE B-RELATED"/>
    <property type="match status" value="1"/>
</dbReference>
<name>A0A8J7RRI4_9HYPH</name>
<dbReference type="AlphaFoldDB" id="A0A8J7RRI4"/>
<dbReference type="Proteomes" id="UP000666240">
    <property type="component" value="Unassembled WGS sequence"/>
</dbReference>
<keyword evidence="1" id="KW-0547">Nucleotide-binding</keyword>
<dbReference type="GO" id="GO:0016747">
    <property type="term" value="F:acyltransferase activity, transferring groups other than amino-acyl groups"/>
    <property type="evidence" value="ECO:0007669"/>
    <property type="project" value="InterPro"/>
</dbReference>
<dbReference type="EMBL" id="JAGIYY010000009">
    <property type="protein sequence ID" value="MBP0440739.1"/>
    <property type="molecule type" value="Genomic_DNA"/>
</dbReference>
<dbReference type="GO" id="GO:0046872">
    <property type="term" value="F:metal ion binding"/>
    <property type="evidence" value="ECO:0007669"/>
    <property type="project" value="InterPro"/>
</dbReference>
<gene>
    <name evidence="5" type="primary">ngg</name>
    <name evidence="5" type="ORF">J5Y06_18985</name>
</gene>
<feature type="domain" description="N-acetyltransferase" evidence="4">
    <location>
        <begin position="122"/>
        <end position="272"/>
    </location>
</feature>
<dbReference type="InterPro" id="IPR011761">
    <property type="entry name" value="ATP-grasp"/>
</dbReference>
<dbReference type="Gene3D" id="3.40.630.30">
    <property type="match status" value="1"/>
</dbReference>
<evidence type="ECO:0000256" key="1">
    <source>
        <dbReference type="PROSITE-ProRule" id="PRU00409"/>
    </source>
</evidence>
<evidence type="ECO:0000256" key="2">
    <source>
        <dbReference type="SAM" id="MobiDB-lite"/>
    </source>
</evidence>
<dbReference type="GO" id="GO:0018169">
    <property type="term" value="F:ribosomal S6-glutamic acid ligase activity"/>
    <property type="evidence" value="ECO:0007669"/>
    <property type="project" value="TreeGrafter"/>
</dbReference>
<dbReference type="Gene3D" id="3.30.470.20">
    <property type="entry name" value="ATP-grasp fold, B domain"/>
    <property type="match status" value="2"/>
</dbReference>
<reference evidence="5" key="1">
    <citation type="submission" date="2021-03" db="EMBL/GenBank/DDBJ databases">
        <title>Genome sequencing and assembly of Tianweitania sediminis.</title>
        <authorList>
            <person name="Chhetri G."/>
        </authorList>
    </citation>
    <scope>NUCLEOTIDE SEQUENCE</scope>
    <source>
        <strain evidence="5">Z8</strain>
    </source>
</reference>
<keyword evidence="6" id="KW-1185">Reference proteome</keyword>
<keyword evidence="1" id="KW-0067">ATP-binding</keyword>
<dbReference type="Pfam" id="PF08443">
    <property type="entry name" value="RimK"/>
    <property type="match status" value="1"/>
</dbReference>
<feature type="domain" description="ATP-grasp" evidence="3">
    <location>
        <begin position="342"/>
        <end position="585"/>
    </location>
</feature>
<dbReference type="RefSeq" id="WP_209336772.1">
    <property type="nucleotide sequence ID" value="NZ_JAGIYY010000009.1"/>
</dbReference>
<dbReference type="InterPro" id="IPR017534">
    <property type="entry name" value="GNAT-acetyltransferase"/>
</dbReference>
<dbReference type="GO" id="GO:0005524">
    <property type="term" value="F:ATP binding"/>
    <property type="evidence" value="ECO:0007669"/>
    <property type="project" value="UniProtKB-UniRule"/>
</dbReference>
<dbReference type="NCBIfam" id="TIGR03103">
    <property type="entry name" value="trio_acet_GNAT"/>
    <property type="match status" value="1"/>
</dbReference>
<sequence>MAKRSSAGRSERALDHRLKRLRGYSMNPMPEGYPEQGQPSRGSVVLDCGWGRLIFAQTFGSNEEIVDALRQEQPGQRDIAFYVRDPHVLLTLAPQETFLDPSHTYRLDLPTYRVGRRRPNGFFVRRLSSEADAKAVNAIYASRGMVPVSPDFFWANRDSRSLTYLVAEEEGTGDIIGTVTGVDHGKLFGDPEQGSSLWCLAVDTHSRHPGIGEMLVRRLAEHMQARGAAHLDLSVLHDNSGAIGLYEKLGFRRIHAFAVKRKNPINEKLFAAPLAEYDALNPYARIIVDEARRRGVRAEITDAAAGFFRLSYGGRTIHCRESLSELTSGVAVSICDDKAVTRRIISAAGLKVPEQILADDEEAVARFLQTQGSVVVKPARGEQGRGVSVGLRTMDDVQRAVAEAREISERVLVEDCFEGQDLRLLVIDHHVVAAAIRRPPSVIGDGQKTLQALIEQQSGRRAAATGGESRIPIDDETRRCLAAAGMDLETVPAAGQEVLVRKTANLHTGGSIHDVTDSVHPQLVEAACRASRAINIPVTGIDFMVKSPSEPDYVFIEANERPGLANHEPQPTAERFVDLLFPQSRARQFPKTVARTETA</sequence>
<comment type="caution">
    <text evidence="5">The sequence shown here is derived from an EMBL/GenBank/DDBJ whole genome shotgun (WGS) entry which is preliminary data.</text>
</comment>
<dbReference type="Pfam" id="PF00583">
    <property type="entry name" value="Acetyltransf_1"/>
    <property type="match status" value="1"/>
</dbReference>
<dbReference type="GO" id="GO:0005737">
    <property type="term" value="C:cytoplasm"/>
    <property type="evidence" value="ECO:0007669"/>
    <property type="project" value="TreeGrafter"/>
</dbReference>
<dbReference type="SUPFAM" id="SSF56059">
    <property type="entry name" value="Glutathione synthetase ATP-binding domain-like"/>
    <property type="match status" value="1"/>
</dbReference>
<dbReference type="CDD" id="cd04301">
    <property type="entry name" value="NAT_SF"/>
    <property type="match status" value="1"/>
</dbReference>
<dbReference type="GO" id="GO:0009432">
    <property type="term" value="P:SOS response"/>
    <property type="evidence" value="ECO:0007669"/>
    <property type="project" value="TreeGrafter"/>
</dbReference>
<dbReference type="PANTHER" id="PTHR21621">
    <property type="entry name" value="RIBOSOMAL PROTEIN S6 MODIFICATION PROTEIN"/>
    <property type="match status" value="1"/>
</dbReference>
<protein>
    <submittedName>
        <fullName evidence="5">N-acetylglutaminylglutamine synthetase</fullName>
    </submittedName>
</protein>